<protein>
    <submittedName>
        <fullName evidence="4">Glucose--fructose oxidoreductase</fullName>
        <ecNumber evidence="4">1.1.99.28</ecNumber>
    </submittedName>
</protein>
<dbReference type="PANTHER" id="PTHR43818:SF11">
    <property type="entry name" value="BCDNA.GH03377"/>
    <property type="match status" value="1"/>
</dbReference>
<dbReference type="EMBL" id="JYNL01000058">
    <property type="protein sequence ID" value="KMO71237.1"/>
    <property type="molecule type" value="Genomic_DNA"/>
</dbReference>
<evidence type="ECO:0000259" key="2">
    <source>
        <dbReference type="Pfam" id="PF01408"/>
    </source>
</evidence>
<dbReference type="InterPro" id="IPR055170">
    <property type="entry name" value="GFO_IDH_MocA-like_dom"/>
</dbReference>
<evidence type="ECO:0000313" key="4">
    <source>
        <dbReference type="EMBL" id="KMO71237.1"/>
    </source>
</evidence>
<evidence type="ECO:0000259" key="3">
    <source>
        <dbReference type="Pfam" id="PF22725"/>
    </source>
</evidence>
<dbReference type="InterPro" id="IPR050463">
    <property type="entry name" value="Gfo/Idh/MocA_oxidrdct_glycsds"/>
</dbReference>
<proteinExistence type="predicted"/>
<evidence type="ECO:0000256" key="1">
    <source>
        <dbReference type="ARBA" id="ARBA00023002"/>
    </source>
</evidence>
<dbReference type="Pfam" id="PF22725">
    <property type="entry name" value="GFO_IDH_MocA_C3"/>
    <property type="match status" value="1"/>
</dbReference>
<dbReference type="GO" id="GO:0047061">
    <property type="term" value="F:glucose-fructose oxidoreductase activity"/>
    <property type="evidence" value="ECO:0007669"/>
    <property type="project" value="UniProtKB-EC"/>
</dbReference>
<dbReference type="EC" id="1.1.99.28" evidence="4"/>
<dbReference type="SUPFAM" id="SSF51735">
    <property type="entry name" value="NAD(P)-binding Rossmann-fold domains"/>
    <property type="match status" value="1"/>
</dbReference>
<keyword evidence="1 4" id="KW-0560">Oxidoreductase</keyword>
<dbReference type="RefSeq" id="WP_268781875.1">
    <property type="nucleotide sequence ID" value="NZ_JYNL01000058.1"/>
</dbReference>
<reference evidence="4 5" key="1">
    <citation type="journal article" date="2015" name="Genome Biol. Evol.">
        <title>Characterization of Three Mycobacterium spp. with Potential Use in Bioremediation by Genome Sequencing and Comparative Genomics.</title>
        <authorList>
            <person name="Das S."/>
            <person name="Pettersson B.M."/>
            <person name="Behra P.R."/>
            <person name="Ramesh M."/>
            <person name="Dasgupta S."/>
            <person name="Bhattacharya A."/>
            <person name="Kirsebom L.A."/>
        </authorList>
    </citation>
    <scope>NUCLEOTIDE SEQUENCE [LARGE SCALE GENOMIC DNA]</scope>
    <source>
        <strain evidence="4 5">DSM 43826</strain>
    </source>
</reference>
<organism evidence="4 5">
    <name type="scientific">Mycolicibacterium chlorophenolicum</name>
    <dbReference type="NCBI Taxonomy" id="37916"/>
    <lineage>
        <taxon>Bacteria</taxon>
        <taxon>Bacillati</taxon>
        <taxon>Actinomycetota</taxon>
        <taxon>Actinomycetes</taxon>
        <taxon>Mycobacteriales</taxon>
        <taxon>Mycobacteriaceae</taxon>
        <taxon>Mycolicibacterium</taxon>
    </lineage>
</organism>
<dbReference type="Pfam" id="PF01408">
    <property type="entry name" value="GFO_IDH_MocA"/>
    <property type="match status" value="1"/>
</dbReference>
<dbReference type="SUPFAM" id="SSF55347">
    <property type="entry name" value="Glyceraldehyde-3-phosphate dehydrogenase-like, C-terminal domain"/>
    <property type="match status" value="1"/>
</dbReference>
<dbReference type="STRING" id="37916.MCHLDSM_04659"/>
<dbReference type="PATRIC" id="fig|37916.4.peg.4657"/>
<dbReference type="Gene3D" id="3.30.360.10">
    <property type="entry name" value="Dihydrodipicolinate Reductase, domain 2"/>
    <property type="match status" value="1"/>
</dbReference>
<feature type="domain" description="GFO/IDH/MocA-like oxidoreductase" evidence="3">
    <location>
        <begin position="143"/>
        <end position="288"/>
    </location>
</feature>
<comment type="caution">
    <text evidence="4">The sequence shown here is derived from an EMBL/GenBank/DDBJ whole genome shotgun (WGS) entry which is preliminary data.</text>
</comment>
<accession>A0A0J6VP07</accession>
<sequence length="394" mass="40878">MTDRESLGVAVIGGGMAGRAHAAGYRTATTLFGTDRPDVRLVAIADANPAVADDNAQRYGYQRAEYDWRAIADAPDIDAVSVVVANHLHREMVEGLLAAGKHVLCEKPLAGTVADAEAMVAAAAVSDRVTAVGYTYRRSPAVEQIRRTLAGGTLGELIHFNGHYWCDYGLDPTSPITWRYRGGPGSGALADVGSHLIDLAEFLCSPITEVSGASFATLISARPVPLGVTYGHTKGAISDELAPVENEDIATFTARFDSGAVGTFSASRVAHNLPDGLGFELFGSHGSAAFDLHRAGEFHLSSDELGGALAGSRRVLIGPEHPYISGGLPMDAGGVGHGVADLFGYQARAFLDQIAGIGDLGPLPGFEAGLHGLRLVAAITESAATGGATVKVSY</sequence>
<keyword evidence="5" id="KW-1185">Reference proteome</keyword>
<feature type="domain" description="Gfo/Idh/MocA-like oxidoreductase N-terminal" evidence="2">
    <location>
        <begin position="8"/>
        <end position="134"/>
    </location>
</feature>
<dbReference type="GO" id="GO:0000166">
    <property type="term" value="F:nucleotide binding"/>
    <property type="evidence" value="ECO:0007669"/>
    <property type="project" value="InterPro"/>
</dbReference>
<dbReference type="InterPro" id="IPR000683">
    <property type="entry name" value="Gfo/Idh/MocA-like_OxRdtase_N"/>
</dbReference>
<dbReference type="PANTHER" id="PTHR43818">
    <property type="entry name" value="BCDNA.GH03377"/>
    <property type="match status" value="1"/>
</dbReference>
<dbReference type="Proteomes" id="UP000036513">
    <property type="component" value="Unassembled WGS sequence"/>
</dbReference>
<gene>
    <name evidence="4" type="primary">gfo_3</name>
    <name evidence="4" type="ORF">MCHLDSM_04659</name>
</gene>
<dbReference type="Gene3D" id="3.40.50.720">
    <property type="entry name" value="NAD(P)-binding Rossmann-like Domain"/>
    <property type="match status" value="1"/>
</dbReference>
<dbReference type="SMR" id="A0A0J6VP07"/>
<dbReference type="InterPro" id="IPR036291">
    <property type="entry name" value="NAD(P)-bd_dom_sf"/>
</dbReference>
<evidence type="ECO:0000313" key="5">
    <source>
        <dbReference type="Proteomes" id="UP000036513"/>
    </source>
</evidence>
<dbReference type="AlphaFoldDB" id="A0A0J6VP07"/>
<name>A0A0J6VP07_9MYCO</name>